<comment type="caution">
    <text evidence="1">The sequence shown here is derived from an EMBL/GenBank/DDBJ whole genome shotgun (WGS) entry which is preliminary data.</text>
</comment>
<gene>
    <name evidence="1" type="ORF">DB44_EW00130</name>
</gene>
<protein>
    <submittedName>
        <fullName evidence="1">Uncharacterized protein</fullName>
    </submittedName>
</protein>
<proteinExistence type="predicted"/>
<dbReference type="AlphaFoldDB" id="A0A0C1JKB5"/>
<evidence type="ECO:0000313" key="2">
    <source>
        <dbReference type="Proteomes" id="UP000031465"/>
    </source>
</evidence>
<dbReference type="PATRIC" id="fig|362787.3.peg.1757"/>
<evidence type="ECO:0000313" key="1">
    <source>
        <dbReference type="EMBL" id="KIC71041.1"/>
    </source>
</evidence>
<name>A0A0C1JKB5_9BACT</name>
<accession>A0A0C1JKB5</accession>
<dbReference type="Proteomes" id="UP000031465">
    <property type="component" value="Unassembled WGS sequence"/>
</dbReference>
<organism evidence="1 2">
    <name type="scientific">Candidatus Protochlamydia amoebophila</name>
    <dbReference type="NCBI Taxonomy" id="362787"/>
    <lineage>
        <taxon>Bacteria</taxon>
        <taxon>Pseudomonadati</taxon>
        <taxon>Chlamydiota</taxon>
        <taxon>Chlamydiia</taxon>
        <taxon>Parachlamydiales</taxon>
        <taxon>Parachlamydiaceae</taxon>
        <taxon>Candidatus Protochlamydia</taxon>
    </lineage>
</organism>
<reference evidence="1 2" key="1">
    <citation type="journal article" date="2014" name="Mol. Biol. Evol.">
        <title>Massive expansion of Ubiquitination-related gene families within the Chlamydiae.</title>
        <authorList>
            <person name="Domman D."/>
            <person name="Collingro A."/>
            <person name="Lagkouvardos I."/>
            <person name="Gehre L."/>
            <person name="Weinmaier T."/>
            <person name="Rattei T."/>
            <person name="Subtil A."/>
            <person name="Horn M."/>
        </authorList>
    </citation>
    <scope>NUCLEOTIDE SEQUENCE [LARGE SCALE GENOMIC DNA]</scope>
    <source>
        <strain evidence="1 2">EI2</strain>
    </source>
</reference>
<dbReference type="EMBL" id="JSAN01000120">
    <property type="protein sequence ID" value="KIC71041.1"/>
    <property type="molecule type" value="Genomic_DNA"/>
</dbReference>
<sequence length="46" mass="5142">MLLSAGYYSGSDISLLQRKNLKLILSKALKKDDLRSSSNDEKSLQI</sequence>